<sequence>MLAVKGSVLPQMSRALGPLAEMLRRKLKWAPRQAARVQALNRPYDKDVLLRRHTLADPADYNRLGNYSAVDNPAGKFSLSHTLASGDLADVEFWVESTHFPGQSASFKAHKVIVALQNDVFKAMFYGDFAKEDRVVITDLHPEGVRGLLRYFYSGCLEVGTVHQAACTRTAAAKYLVPQLEQRCLKFINSSMAPNDVCPFLDYIMTVGEDALTPATIAIVKDSPKVLSSRAFKSCTEATIKYVLKHVTNVAETLVLRAVYAWGWQCLTRGKESCTTERPKLGDHEKEEFRAALEPLFPELRFLALTPQEFVEGPNAWGVLTDAEARAIVSNILKAGSMPMPAGFCKIREARA</sequence>
<name>A0A9J6EU71_RHIMP</name>
<organism evidence="2 3">
    <name type="scientific">Rhipicephalus microplus</name>
    <name type="common">Cattle tick</name>
    <name type="synonym">Boophilus microplus</name>
    <dbReference type="NCBI Taxonomy" id="6941"/>
    <lineage>
        <taxon>Eukaryota</taxon>
        <taxon>Metazoa</taxon>
        <taxon>Ecdysozoa</taxon>
        <taxon>Arthropoda</taxon>
        <taxon>Chelicerata</taxon>
        <taxon>Arachnida</taxon>
        <taxon>Acari</taxon>
        <taxon>Parasitiformes</taxon>
        <taxon>Ixodida</taxon>
        <taxon>Ixodoidea</taxon>
        <taxon>Ixodidae</taxon>
        <taxon>Rhipicephalinae</taxon>
        <taxon>Rhipicephalus</taxon>
        <taxon>Boophilus</taxon>
    </lineage>
</organism>
<evidence type="ECO:0000313" key="3">
    <source>
        <dbReference type="Proteomes" id="UP000821866"/>
    </source>
</evidence>
<gene>
    <name evidence="2" type="ORF">HPB51_017264</name>
</gene>
<dbReference type="PROSITE" id="PS50097">
    <property type="entry name" value="BTB"/>
    <property type="match status" value="1"/>
</dbReference>
<dbReference type="Proteomes" id="UP000821866">
    <property type="component" value="Chromosome 10"/>
</dbReference>
<dbReference type="SUPFAM" id="SSF54695">
    <property type="entry name" value="POZ domain"/>
    <property type="match status" value="1"/>
</dbReference>
<keyword evidence="3" id="KW-1185">Reference proteome</keyword>
<accession>A0A9J6EU71</accession>
<evidence type="ECO:0000313" key="2">
    <source>
        <dbReference type="EMBL" id="KAH8037764.1"/>
    </source>
</evidence>
<comment type="caution">
    <text evidence="2">The sequence shown here is derived from an EMBL/GenBank/DDBJ whole genome shotgun (WGS) entry which is preliminary data.</text>
</comment>
<dbReference type="AlphaFoldDB" id="A0A9J6EU71"/>
<proteinExistence type="predicted"/>
<dbReference type="Pfam" id="PF00651">
    <property type="entry name" value="BTB"/>
    <property type="match status" value="1"/>
</dbReference>
<dbReference type="InterPro" id="IPR011333">
    <property type="entry name" value="SKP1/BTB/POZ_sf"/>
</dbReference>
<dbReference type="VEuPathDB" id="VectorBase:LOC119179216"/>
<dbReference type="EMBL" id="JABSTU010000002">
    <property type="protein sequence ID" value="KAH8037764.1"/>
    <property type="molecule type" value="Genomic_DNA"/>
</dbReference>
<dbReference type="Gene3D" id="3.30.710.10">
    <property type="entry name" value="Potassium Channel Kv1.1, Chain A"/>
    <property type="match status" value="1"/>
</dbReference>
<dbReference type="PANTHER" id="PTHR45774:SF4">
    <property type="entry name" value="AXUNDEAD, ISOFORM F"/>
    <property type="match status" value="1"/>
</dbReference>
<dbReference type="InterPro" id="IPR000210">
    <property type="entry name" value="BTB/POZ_dom"/>
</dbReference>
<evidence type="ECO:0000259" key="1">
    <source>
        <dbReference type="PROSITE" id="PS50097"/>
    </source>
</evidence>
<dbReference type="GO" id="GO:0022008">
    <property type="term" value="P:neurogenesis"/>
    <property type="evidence" value="ECO:0007669"/>
    <property type="project" value="TreeGrafter"/>
</dbReference>
<reference evidence="2" key="2">
    <citation type="submission" date="2021-09" db="EMBL/GenBank/DDBJ databases">
        <authorList>
            <person name="Jia N."/>
            <person name="Wang J."/>
            <person name="Shi W."/>
            <person name="Du L."/>
            <person name="Sun Y."/>
            <person name="Zhan W."/>
            <person name="Jiang J."/>
            <person name="Wang Q."/>
            <person name="Zhang B."/>
            <person name="Ji P."/>
            <person name="Sakyi L.B."/>
            <person name="Cui X."/>
            <person name="Yuan T."/>
            <person name="Jiang B."/>
            <person name="Yang W."/>
            <person name="Lam T.T.-Y."/>
            <person name="Chang Q."/>
            <person name="Ding S."/>
            <person name="Wang X."/>
            <person name="Zhu J."/>
            <person name="Ruan X."/>
            <person name="Zhao L."/>
            <person name="Wei J."/>
            <person name="Que T."/>
            <person name="Du C."/>
            <person name="Cheng J."/>
            <person name="Dai P."/>
            <person name="Han X."/>
            <person name="Huang E."/>
            <person name="Gao Y."/>
            <person name="Liu J."/>
            <person name="Shao H."/>
            <person name="Ye R."/>
            <person name="Li L."/>
            <person name="Wei W."/>
            <person name="Wang X."/>
            <person name="Wang C."/>
            <person name="Huo Q."/>
            <person name="Li W."/>
            <person name="Guo W."/>
            <person name="Chen H."/>
            <person name="Chen S."/>
            <person name="Zhou L."/>
            <person name="Zhou L."/>
            <person name="Ni X."/>
            <person name="Tian J."/>
            <person name="Zhou Y."/>
            <person name="Sheng Y."/>
            <person name="Liu T."/>
            <person name="Pan Y."/>
            <person name="Xia L."/>
            <person name="Li J."/>
            <person name="Zhao F."/>
            <person name="Cao W."/>
        </authorList>
    </citation>
    <scope>NUCLEOTIDE SEQUENCE</scope>
    <source>
        <strain evidence="2">Rmic-2018</strain>
        <tissue evidence="2">Larvae</tissue>
    </source>
</reference>
<dbReference type="SMART" id="SM00225">
    <property type="entry name" value="BTB"/>
    <property type="match status" value="1"/>
</dbReference>
<reference evidence="2" key="1">
    <citation type="journal article" date="2020" name="Cell">
        <title>Large-Scale Comparative Analyses of Tick Genomes Elucidate Their Genetic Diversity and Vector Capacities.</title>
        <authorList>
            <consortium name="Tick Genome and Microbiome Consortium (TIGMIC)"/>
            <person name="Jia N."/>
            <person name="Wang J."/>
            <person name="Shi W."/>
            <person name="Du L."/>
            <person name="Sun Y."/>
            <person name="Zhan W."/>
            <person name="Jiang J.F."/>
            <person name="Wang Q."/>
            <person name="Zhang B."/>
            <person name="Ji P."/>
            <person name="Bell-Sakyi L."/>
            <person name="Cui X.M."/>
            <person name="Yuan T.T."/>
            <person name="Jiang B.G."/>
            <person name="Yang W.F."/>
            <person name="Lam T.T."/>
            <person name="Chang Q.C."/>
            <person name="Ding S.J."/>
            <person name="Wang X.J."/>
            <person name="Zhu J.G."/>
            <person name="Ruan X.D."/>
            <person name="Zhao L."/>
            <person name="Wei J.T."/>
            <person name="Ye R.Z."/>
            <person name="Que T.C."/>
            <person name="Du C.H."/>
            <person name="Zhou Y.H."/>
            <person name="Cheng J.X."/>
            <person name="Dai P.F."/>
            <person name="Guo W.B."/>
            <person name="Han X.H."/>
            <person name="Huang E.J."/>
            <person name="Li L.F."/>
            <person name="Wei W."/>
            <person name="Gao Y.C."/>
            <person name="Liu J.Z."/>
            <person name="Shao H.Z."/>
            <person name="Wang X."/>
            <person name="Wang C.C."/>
            <person name="Yang T.C."/>
            <person name="Huo Q.B."/>
            <person name="Li W."/>
            <person name="Chen H.Y."/>
            <person name="Chen S.E."/>
            <person name="Zhou L.G."/>
            <person name="Ni X.B."/>
            <person name="Tian J.H."/>
            <person name="Sheng Y."/>
            <person name="Liu T."/>
            <person name="Pan Y.S."/>
            <person name="Xia L.Y."/>
            <person name="Li J."/>
            <person name="Zhao F."/>
            <person name="Cao W.C."/>
        </authorList>
    </citation>
    <scope>NUCLEOTIDE SEQUENCE</scope>
    <source>
        <strain evidence="2">Rmic-2018</strain>
    </source>
</reference>
<dbReference type="GO" id="GO:0005829">
    <property type="term" value="C:cytosol"/>
    <property type="evidence" value="ECO:0007669"/>
    <property type="project" value="TreeGrafter"/>
</dbReference>
<feature type="domain" description="BTB" evidence="1">
    <location>
        <begin position="89"/>
        <end position="161"/>
    </location>
</feature>
<protein>
    <recommendedName>
        <fullName evidence="1">BTB domain-containing protein</fullName>
    </recommendedName>
</protein>
<dbReference type="PANTHER" id="PTHR45774">
    <property type="entry name" value="BTB/POZ DOMAIN-CONTAINING"/>
    <property type="match status" value="1"/>
</dbReference>